<evidence type="ECO:0000313" key="2">
    <source>
        <dbReference type="EMBL" id="SHG50626.1"/>
    </source>
</evidence>
<feature type="domain" description="General stress protein FMN-binding split barrel" evidence="1">
    <location>
        <begin position="13"/>
        <end position="158"/>
    </location>
</feature>
<dbReference type="Pfam" id="PF16242">
    <property type="entry name" value="Pyrid_ox_like"/>
    <property type="match status" value="1"/>
</dbReference>
<dbReference type="RefSeq" id="WP_073019119.1">
    <property type="nucleotide sequence ID" value="NZ_FQWF01000006.1"/>
</dbReference>
<dbReference type="PANTHER" id="PTHR34818">
    <property type="entry name" value="PROTEIN BLI-3"/>
    <property type="match status" value="1"/>
</dbReference>
<name>A0A1M5KCT3_9FLAO</name>
<dbReference type="EMBL" id="FQWF01000006">
    <property type="protein sequence ID" value="SHG50626.1"/>
    <property type="molecule type" value="Genomic_DNA"/>
</dbReference>
<gene>
    <name evidence="2" type="ORF">SAMN05444372_106207</name>
</gene>
<dbReference type="InterPro" id="IPR052917">
    <property type="entry name" value="Stress-Dev_Protein"/>
</dbReference>
<dbReference type="SUPFAM" id="SSF50475">
    <property type="entry name" value="FMN-binding split barrel"/>
    <property type="match status" value="1"/>
</dbReference>
<sequence>MSDKNIEYSVEGIDKFKSLIEAINICLFCTNLKTHDGATTRPMSVTHVCDQGNIWFFNAKNSEKNKEIEQNPTVQLFFAHPAKGSYMVVNGDAIITTDPNKIEELWTPAAAIWFEKGKDDPNISLIKVTPSSAYFWDTDGNRMINLLKMAASFVTGTNLVSGTEGDIKI</sequence>
<accession>A0A1M5KCT3</accession>
<evidence type="ECO:0000259" key="1">
    <source>
        <dbReference type="Pfam" id="PF16242"/>
    </source>
</evidence>
<dbReference type="Gene3D" id="2.30.110.10">
    <property type="entry name" value="Electron Transport, Fmn-binding Protein, Chain A"/>
    <property type="match status" value="1"/>
</dbReference>
<dbReference type="Proteomes" id="UP000184020">
    <property type="component" value="Unassembled WGS sequence"/>
</dbReference>
<proteinExistence type="predicted"/>
<organism evidence="2 3">
    <name type="scientific">Flavobacterium micromati</name>
    <dbReference type="NCBI Taxonomy" id="229205"/>
    <lineage>
        <taxon>Bacteria</taxon>
        <taxon>Pseudomonadati</taxon>
        <taxon>Bacteroidota</taxon>
        <taxon>Flavobacteriia</taxon>
        <taxon>Flavobacteriales</taxon>
        <taxon>Flavobacteriaceae</taxon>
        <taxon>Flavobacterium</taxon>
    </lineage>
</organism>
<reference evidence="3" key="1">
    <citation type="submission" date="2016-11" db="EMBL/GenBank/DDBJ databases">
        <authorList>
            <person name="Varghese N."/>
            <person name="Submissions S."/>
        </authorList>
    </citation>
    <scope>NUCLEOTIDE SEQUENCE [LARGE SCALE GENOMIC DNA]</scope>
    <source>
        <strain evidence="3">DSM 17659</strain>
    </source>
</reference>
<dbReference type="OrthoDB" id="1432662at2"/>
<dbReference type="InterPro" id="IPR012349">
    <property type="entry name" value="Split_barrel_FMN-bd"/>
</dbReference>
<dbReference type="PANTHER" id="PTHR34818:SF1">
    <property type="entry name" value="PROTEIN BLI-3"/>
    <property type="match status" value="1"/>
</dbReference>
<dbReference type="InterPro" id="IPR038725">
    <property type="entry name" value="YdaG_split_barrel_FMN-bd"/>
</dbReference>
<dbReference type="AlphaFoldDB" id="A0A1M5KCT3"/>
<evidence type="ECO:0000313" key="3">
    <source>
        <dbReference type="Proteomes" id="UP000184020"/>
    </source>
</evidence>
<dbReference type="STRING" id="229205.SAMN05444372_106207"/>
<protein>
    <submittedName>
        <fullName evidence="2">General stress protein 26</fullName>
    </submittedName>
</protein>
<keyword evidence="3" id="KW-1185">Reference proteome</keyword>